<dbReference type="GO" id="GO:0015937">
    <property type="term" value="P:coenzyme A biosynthetic process"/>
    <property type="evidence" value="ECO:0007669"/>
    <property type="project" value="UniProtKB-UniRule"/>
</dbReference>
<feature type="binding site" evidence="3">
    <location>
        <position position="281"/>
    </location>
    <ligand>
        <name>CTP</name>
        <dbReference type="ChEBI" id="CHEBI:37563"/>
    </ligand>
</feature>
<dbReference type="PANTHER" id="PTHR14359:SF6">
    <property type="entry name" value="PHOSPHOPANTOTHENOYLCYSTEINE DECARBOXYLASE"/>
    <property type="match status" value="1"/>
</dbReference>
<dbReference type="GO" id="GO:0071513">
    <property type="term" value="C:phosphopantothenoylcysteine decarboxylase complex"/>
    <property type="evidence" value="ECO:0007669"/>
    <property type="project" value="TreeGrafter"/>
</dbReference>
<comment type="similarity">
    <text evidence="3 4">In the N-terminal section; belongs to the HFCD (homo-oligomeric flavin containing Cys decarboxylase) superfamily.</text>
</comment>
<comment type="function">
    <text evidence="3">Catalyzes two sequential steps in the biosynthesis of coenzyme A. In the first step cysteine is conjugated to 4'-phosphopantothenate to form 4-phosphopantothenoylcysteine. In the second step the latter compound is decarboxylated to form 4'-phosphopantotheine.</text>
</comment>
<comment type="cofactor">
    <cofactor evidence="3">
        <name>Mg(2+)</name>
        <dbReference type="ChEBI" id="CHEBI:18420"/>
    </cofactor>
</comment>
<name>A0A937LZX6_9GAMM</name>
<sequence>MIRLSNKKILLCITGGIAAYKTPELTRIFKKNGADVRIIMTQSAKEFVAPLSLQAVSGNQIHYSLLDEEAELGMGHIELAKWADVILIAPCTAESISRLAQGRANDLMSAVILASDADLFIAPAMNVKMWNDKVTQKNVKTLSLKKINFIGPDSGEQACGDMGEGRMSQPDDIALTIAKSFSSSFLQGKKILITAGPTQEAIDPVRYLSNNSSGKMGYALAEAAYLAGANVQLVSGPVSIKKFDGVNLYKVKTADEMLKIIKTLINDDDIDIFIGCAAVADFKPVDYKNSKIKKTDDTEISILLTKNPDILKYAADNMTDKIVIGFSAETDNIIENAKLKLKSKKLDMIICNDVSNSEIGFDSDDNEVYLITNDTEQLLAKTSKIKIAKKILQNIQPLIN</sequence>
<dbReference type="AlphaFoldDB" id="A0A937LZX6"/>
<comment type="caution">
    <text evidence="7">The sequence shown here is derived from an EMBL/GenBank/DDBJ whole genome shotgun (WGS) entry which is preliminary data.</text>
</comment>
<comment type="pathway">
    <text evidence="3 4">Cofactor biosynthesis; coenzyme A biosynthesis; CoA from (R)-pantothenate: step 3/5.</text>
</comment>
<feature type="binding site" evidence="3">
    <location>
        <begin position="308"/>
        <end position="311"/>
    </location>
    <ligand>
        <name>CTP</name>
        <dbReference type="ChEBI" id="CHEBI:37563"/>
    </ligand>
</feature>
<feature type="binding site" evidence="3">
    <location>
        <position position="340"/>
    </location>
    <ligand>
        <name>CTP</name>
        <dbReference type="ChEBI" id="CHEBI:37563"/>
    </ligand>
</feature>
<dbReference type="NCBIfam" id="TIGR00521">
    <property type="entry name" value="coaBC_dfp"/>
    <property type="match status" value="1"/>
</dbReference>
<dbReference type="GO" id="GO:0015941">
    <property type="term" value="P:pantothenate catabolic process"/>
    <property type="evidence" value="ECO:0007669"/>
    <property type="project" value="InterPro"/>
</dbReference>
<dbReference type="PANTHER" id="PTHR14359">
    <property type="entry name" value="HOMO-OLIGOMERIC FLAVIN CONTAINING CYS DECARBOXYLASE FAMILY"/>
    <property type="match status" value="1"/>
</dbReference>
<comment type="catalytic activity">
    <reaction evidence="3 4">
        <text>N-[(R)-4-phosphopantothenoyl]-L-cysteine + H(+) = (R)-4'-phosphopantetheine + CO2</text>
        <dbReference type="Rhea" id="RHEA:16793"/>
        <dbReference type="ChEBI" id="CHEBI:15378"/>
        <dbReference type="ChEBI" id="CHEBI:16526"/>
        <dbReference type="ChEBI" id="CHEBI:59458"/>
        <dbReference type="ChEBI" id="CHEBI:61723"/>
        <dbReference type="EC" id="4.1.1.36"/>
    </reaction>
</comment>
<dbReference type="GO" id="GO:0046872">
    <property type="term" value="F:metal ion binding"/>
    <property type="evidence" value="ECO:0007669"/>
    <property type="project" value="UniProtKB-KW"/>
</dbReference>
<feature type="binding site" evidence="3">
    <location>
        <position position="326"/>
    </location>
    <ligand>
        <name>CTP</name>
        <dbReference type="ChEBI" id="CHEBI:37563"/>
    </ligand>
</feature>
<accession>A0A937LZX6</accession>
<dbReference type="EMBL" id="JADHSG010000001">
    <property type="protein sequence ID" value="MBL6902667.1"/>
    <property type="molecule type" value="Genomic_DNA"/>
</dbReference>
<protein>
    <recommendedName>
        <fullName evidence="3">Coenzyme A biosynthesis bifunctional protein CoaBC</fullName>
    </recommendedName>
    <alternativeName>
        <fullName evidence="3">DNA/pantothenate metabolism flavoprotein</fullName>
    </alternativeName>
    <alternativeName>
        <fullName evidence="3">Phosphopantothenoylcysteine synthetase/decarboxylase</fullName>
        <shortName evidence="3">PPCS-PPCDC</shortName>
    </alternativeName>
    <domain>
        <recommendedName>
            <fullName evidence="3">Phosphopantothenoylcysteine decarboxylase</fullName>
            <shortName evidence="3">PPC decarboxylase</shortName>
            <shortName evidence="3">PPC-DC</shortName>
            <ecNumber evidence="3">4.1.1.36</ecNumber>
        </recommendedName>
        <alternativeName>
            <fullName evidence="3">CoaC</fullName>
        </alternativeName>
    </domain>
    <domain>
        <recommendedName>
            <fullName evidence="3">Phosphopantothenate--cysteine ligase</fullName>
            <ecNumber evidence="3">6.3.2.5</ecNumber>
        </recommendedName>
        <alternativeName>
            <fullName evidence="3">CoaB</fullName>
        </alternativeName>
        <alternativeName>
            <fullName evidence="3">Phosphopantothenoylcysteine synthetase</fullName>
            <shortName evidence="3">PPC synthetase</shortName>
            <shortName evidence="3">PPC-S</shortName>
        </alternativeName>
    </domain>
</protein>
<dbReference type="InterPro" id="IPR003382">
    <property type="entry name" value="Flavoprotein"/>
</dbReference>
<dbReference type="Pfam" id="PF02441">
    <property type="entry name" value="Flavoprotein"/>
    <property type="match status" value="1"/>
</dbReference>
<comment type="catalytic activity">
    <reaction evidence="3 4">
        <text>(R)-4'-phosphopantothenate + L-cysteine + CTP = N-[(R)-4-phosphopantothenoyl]-L-cysteine + CMP + diphosphate + H(+)</text>
        <dbReference type="Rhea" id="RHEA:19397"/>
        <dbReference type="ChEBI" id="CHEBI:10986"/>
        <dbReference type="ChEBI" id="CHEBI:15378"/>
        <dbReference type="ChEBI" id="CHEBI:33019"/>
        <dbReference type="ChEBI" id="CHEBI:35235"/>
        <dbReference type="ChEBI" id="CHEBI:37563"/>
        <dbReference type="ChEBI" id="CHEBI:59458"/>
        <dbReference type="ChEBI" id="CHEBI:60377"/>
        <dbReference type="EC" id="6.3.2.5"/>
    </reaction>
</comment>
<dbReference type="Gene3D" id="3.40.50.10300">
    <property type="entry name" value="CoaB-like"/>
    <property type="match status" value="1"/>
</dbReference>
<evidence type="ECO:0000259" key="5">
    <source>
        <dbReference type="Pfam" id="PF02441"/>
    </source>
</evidence>
<evidence type="ECO:0000313" key="8">
    <source>
        <dbReference type="Proteomes" id="UP000705230"/>
    </source>
</evidence>
<dbReference type="GO" id="GO:0004633">
    <property type="term" value="F:phosphopantothenoylcysteine decarboxylase activity"/>
    <property type="evidence" value="ECO:0007669"/>
    <property type="project" value="UniProtKB-UniRule"/>
</dbReference>
<feature type="region of interest" description="Phosphopantothenate--cysteine ligase" evidence="3">
    <location>
        <begin position="191"/>
        <end position="400"/>
    </location>
</feature>
<dbReference type="EC" id="6.3.2.5" evidence="3"/>
<comment type="function">
    <text evidence="4">Catalyzes two steps in the biosynthesis of coenzyme A. In the first step cysteine is conjugated to 4'-phosphopantothenate to form 4-phosphopantothenoylcysteine, in the latter compound is decarboxylated to form 4'-phosphopantotheine.</text>
</comment>
<feature type="domain" description="DNA/pantothenate metabolism flavoprotein C-terminal" evidence="6">
    <location>
        <begin position="186"/>
        <end position="396"/>
    </location>
</feature>
<keyword evidence="3" id="KW-0479">Metal-binding</keyword>
<proteinExistence type="inferred from homology"/>
<organism evidence="7 8">
    <name type="scientific">SAR86 cluster bacterium</name>
    <dbReference type="NCBI Taxonomy" id="2030880"/>
    <lineage>
        <taxon>Bacteria</taxon>
        <taxon>Pseudomonadati</taxon>
        <taxon>Pseudomonadota</taxon>
        <taxon>Gammaproteobacteria</taxon>
        <taxon>SAR86 cluster</taxon>
    </lineage>
</organism>
<dbReference type="HAMAP" id="MF_02225">
    <property type="entry name" value="CoaBC"/>
    <property type="match status" value="1"/>
</dbReference>
<evidence type="ECO:0000256" key="1">
    <source>
        <dbReference type="ARBA" id="ARBA00022793"/>
    </source>
</evidence>
<evidence type="ECO:0000259" key="6">
    <source>
        <dbReference type="Pfam" id="PF04127"/>
    </source>
</evidence>
<dbReference type="Gene3D" id="3.40.50.1950">
    <property type="entry name" value="Flavin prenyltransferase-like"/>
    <property type="match status" value="1"/>
</dbReference>
<dbReference type="Proteomes" id="UP000705230">
    <property type="component" value="Unassembled WGS sequence"/>
</dbReference>
<evidence type="ECO:0000313" key="7">
    <source>
        <dbReference type="EMBL" id="MBL6902667.1"/>
    </source>
</evidence>
<feature type="binding site" evidence="3">
    <location>
        <position position="344"/>
    </location>
    <ligand>
        <name>CTP</name>
        <dbReference type="ChEBI" id="CHEBI:37563"/>
    </ligand>
</feature>
<dbReference type="GO" id="GO:0010181">
    <property type="term" value="F:FMN binding"/>
    <property type="evidence" value="ECO:0007669"/>
    <property type="project" value="UniProtKB-UniRule"/>
</dbReference>
<gene>
    <name evidence="3 7" type="primary">coaBC</name>
    <name evidence="7" type="ORF">ISR29_00505</name>
</gene>
<feature type="region of interest" description="Phosphopantothenoylcysteine decarboxylase" evidence="3">
    <location>
        <begin position="1"/>
        <end position="190"/>
    </location>
</feature>
<keyword evidence="2 3" id="KW-0456">Lyase</keyword>
<dbReference type="InterPro" id="IPR007085">
    <property type="entry name" value="DNA/pantothenate-metab_flavo_C"/>
</dbReference>
<evidence type="ECO:0000256" key="3">
    <source>
        <dbReference type="HAMAP-Rule" id="MF_02225"/>
    </source>
</evidence>
<dbReference type="InterPro" id="IPR036551">
    <property type="entry name" value="Flavin_trans-like"/>
</dbReference>
<feature type="binding site" evidence="3">
    <location>
        <position position="291"/>
    </location>
    <ligand>
        <name>CTP</name>
        <dbReference type="ChEBI" id="CHEBI:37563"/>
    </ligand>
</feature>
<dbReference type="SUPFAM" id="SSF52507">
    <property type="entry name" value="Homo-oligomeric flavin-containing Cys decarboxylases, HFCD"/>
    <property type="match status" value="1"/>
</dbReference>
<dbReference type="InterPro" id="IPR005252">
    <property type="entry name" value="CoaBC"/>
</dbReference>
<feature type="active site" description="Proton donor" evidence="3">
    <location>
        <position position="159"/>
    </location>
</feature>
<evidence type="ECO:0000256" key="2">
    <source>
        <dbReference type="ARBA" id="ARBA00023239"/>
    </source>
</evidence>
<keyword evidence="3" id="KW-0460">Magnesium</keyword>
<dbReference type="SUPFAM" id="SSF102645">
    <property type="entry name" value="CoaB-like"/>
    <property type="match status" value="1"/>
</dbReference>
<keyword evidence="3 4" id="KW-0285">Flavoprotein</keyword>
<reference evidence="7" key="1">
    <citation type="submission" date="2020-10" db="EMBL/GenBank/DDBJ databases">
        <title>Microbiome of the Black Sea water column analyzed by genome centric metagenomics.</title>
        <authorList>
            <person name="Cabello-Yeves P.J."/>
            <person name="Callieri C."/>
            <person name="Picazo A."/>
            <person name="Mehrshad M."/>
            <person name="Haro-Moreno J.M."/>
            <person name="Roda-Garcia J."/>
            <person name="Dzembekova N."/>
            <person name="Slabakova V."/>
            <person name="Slabakova N."/>
            <person name="Moncheva S."/>
            <person name="Rodriguez-Valera F."/>
        </authorList>
    </citation>
    <scope>NUCLEOTIDE SEQUENCE</scope>
    <source>
        <strain evidence="7">BS30m-G43</strain>
    </source>
</reference>
<feature type="binding site" evidence="3">
    <location>
        <begin position="275"/>
        <end position="277"/>
    </location>
    <ligand>
        <name>CTP</name>
        <dbReference type="ChEBI" id="CHEBI:37563"/>
    </ligand>
</feature>
<comment type="similarity">
    <text evidence="3 4">In the C-terminal section; belongs to the PPC synthetase family.</text>
</comment>
<comment type="cofactor">
    <cofactor evidence="3">
        <name>FMN</name>
        <dbReference type="ChEBI" id="CHEBI:58210"/>
    </cofactor>
    <text evidence="3">Binds 1 FMN per subunit.</text>
</comment>
<keyword evidence="1 3" id="KW-0210">Decarboxylase</keyword>
<dbReference type="GO" id="GO:0004632">
    <property type="term" value="F:phosphopantothenate--cysteine ligase activity"/>
    <property type="evidence" value="ECO:0007669"/>
    <property type="project" value="UniProtKB-UniRule"/>
</dbReference>
<keyword evidence="3 4" id="KW-0436">Ligase</keyword>
<feature type="domain" description="Flavoprotein" evidence="5">
    <location>
        <begin position="7"/>
        <end position="177"/>
    </location>
</feature>
<comment type="pathway">
    <text evidence="3 4">Cofactor biosynthesis; coenzyme A biosynthesis; CoA from (R)-pantothenate: step 2/5.</text>
</comment>
<evidence type="ECO:0000256" key="4">
    <source>
        <dbReference type="RuleBase" id="RU364078"/>
    </source>
</evidence>
<dbReference type="InterPro" id="IPR035929">
    <property type="entry name" value="CoaB-like_sf"/>
</dbReference>
<dbReference type="EC" id="4.1.1.36" evidence="3"/>
<keyword evidence="3 4" id="KW-0288">FMN</keyword>
<dbReference type="Pfam" id="PF04127">
    <property type="entry name" value="DFP"/>
    <property type="match status" value="1"/>
</dbReference>
<keyword evidence="3" id="KW-0511">Multifunctional enzyme</keyword>